<dbReference type="Gene3D" id="2.60.40.1120">
    <property type="entry name" value="Carboxypeptidase-like, regulatory domain"/>
    <property type="match status" value="1"/>
</dbReference>
<dbReference type="InterPro" id="IPR011013">
    <property type="entry name" value="Gal_mutarotase_sf_dom"/>
</dbReference>
<dbReference type="CDD" id="cd10320">
    <property type="entry name" value="RGL4_N"/>
    <property type="match status" value="1"/>
</dbReference>
<dbReference type="CDD" id="cd10316">
    <property type="entry name" value="RGL4_M"/>
    <property type="match status" value="1"/>
</dbReference>
<evidence type="ECO:0000256" key="1">
    <source>
        <dbReference type="ARBA" id="ARBA00001324"/>
    </source>
</evidence>
<dbReference type="GO" id="GO:0030246">
    <property type="term" value="F:carbohydrate binding"/>
    <property type="evidence" value="ECO:0007669"/>
    <property type="project" value="InterPro"/>
</dbReference>
<comment type="similarity">
    <text evidence="3">Belongs to the polysaccharide lyase 4 family.</text>
</comment>
<dbReference type="InterPro" id="IPR008979">
    <property type="entry name" value="Galactose-bd-like_sf"/>
</dbReference>
<accession>A0A8H3BHG1</accession>
<comment type="caution">
    <text evidence="14">The sequence shown here is derived from an EMBL/GenBank/DDBJ whole genome shotgun (WGS) entry which is preliminary data.</text>
</comment>
<dbReference type="PANTHER" id="PTHR32018:SF9">
    <property type="entry name" value="RHAMNOGALACTURONATE LYASE B"/>
    <property type="match status" value="1"/>
</dbReference>
<dbReference type="AlphaFoldDB" id="A0A8H3BHG1"/>
<evidence type="ECO:0000256" key="8">
    <source>
        <dbReference type="ARBA" id="ARBA00023239"/>
    </source>
</evidence>
<dbReference type="SUPFAM" id="SSF74650">
    <property type="entry name" value="Galactose mutarotase-like"/>
    <property type="match status" value="1"/>
</dbReference>
<feature type="signal peptide" evidence="11">
    <location>
        <begin position="1"/>
        <end position="20"/>
    </location>
</feature>
<organism evidence="14 15">
    <name type="scientific">Rhizoctonia solani</name>
    <dbReference type="NCBI Taxonomy" id="456999"/>
    <lineage>
        <taxon>Eukaryota</taxon>
        <taxon>Fungi</taxon>
        <taxon>Dikarya</taxon>
        <taxon>Basidiomycota</taxon>
        <taxon>Agaricomycotina</taxon>
        <taxon>Agaricomycetes</taxon>
        <taxon>Cantharellales</taxon>
        <taxon>Ceratobasidiaceae</taxon>
        <taxon>Rhizoctonia</taxon>
    </lineage>
</organism>
<evidence type="ECO:0000256" key="11">
    <source>
        <dbReference type="SAM" id="SignalP"/>
    </source>
</evidence>
<name>A0A8H3BHG1_9AGAM</name>
<dbReference type="Pfam" id="PF14686">
    <property type="entry name" value="fn3_3"/>
    <property type="match status" value="1"/>
</dbReference>
<dbReference type="GO" id="GO:0005576">
    <property type="term" value="C:extracellular region"/>
    <property type="evidence" value="ECO:0007669"/>
    <property type="project" value="UniProtKB-SubCell"/>
</dbReference>
<keyword evidence="8" id="KW-0456">Lyase</keyword>
<dbReference type="Proteomes" id="UP000663826">
    <property type="component" value="Unassembled WGS sequence"/>
</dbReference>
<evidence type="ECO:0000256" key="4">
    <source>
        <dbReference type="ARBA" id="ARBA00012437"/>
    </source>
</evidence>
<dbReference type="Gene3D" id="2.60.120.260">
    <property type="entry name" value="Galactose-binding domain-like"/>
    <property type="match status" value="1"/>
</dbReference>
<dbReference type="SUPFAM" id="SSF49785">
    <property type="entry name" value="Galactose-binding domain-like"/>
    <property type="match status" value="1"/>
</dbReference>
<evidence type="ECO:0000256" key="9">
    <source>
        <dbReference type="ARBA" id="ARBA00023277"/>
    </source>
</evidence>
<keyword evidence="10" id="KW-0624">Polysaccharide degradation</keyword>
<keyword evidence="7" id="KW-0325">Glycoprotein</keyword>
<evidence type="ECO:0000259" key="12">
    <source>
        <dbReference type="Pfam" id="PF14683"/>
    </source>
</evidence>
<evidence type="ECO:0000313" key="14">
    <source>
        <dbReference type="EMBL" id="CAE6456222.1"/>
    </source>
</evidence>
<dbReference type="Gene3D" id="2.70.98.10">
    <property type="match status" value="1"/>
</dbReference>
<evidence type="ECO:0000256" key="5">
    <source>
        <dbReference type="ARBA" id="ARBA00022525"/>
    </source>
</evidence>
<dbReference type="GO" id="GO:0000272">
    <property type="term" value="P:polysaccharide catabolic process"/>
    <property type="evidence" value="ECO:0007669"/>
    <property type="project" value="UniProtKB-KW"/>
</dbReference>
<comment type="subcellular location">
    <subcellularLocation>
        <location evidence="2">Secreted</location>
    </subcellularLocation>
</comment>
<evidence type="ECO:0000259" key="13">
    <source>
        <dbReference type="Pfam" id="PF14686"/>
    </source>
</evidence>
<gene>
    <name evidence="14" type="ORF">RDB_LOCUS83226</name>
</gene>
<dbReference type="InterPro" id="IPR029413">
    <property type="entry name" value="RG-lyase_II"/>
</dbReference>
<dbReference type="InterPro" id="IPR013784">
    <property type="entry name" value="Carb-bd-like_fold"/>
</dbReference>
<dbReference type="InterPro" id="IPR029411">
    <property type="entry name" value="RG-lyase_III"/>
</dbReference>
<feature type="chain" id="PRO_5034395589" description="rhamnogalacturonan endolyase" evidence="11">
    <location>
        <begin position="21"/>
        <end position="582"/>
    </location>
</feature>
<evidence type="ECO:0000256" key="6">
    <source>
        <dbReference type="ARBA" id="ARBA00022729"/>
    </source>
</evidence>
<keyword evidence="5" id="KW-0964">Secreted</keyword>
<evidence type="ECO:0000256" key="3">
    <source>
        <dbReference type="ARBA" id="ARBA00010418"/>
    </source>
</evidence>
<dbReference type="PANTHER" id="PTHR32018">
    <property type="entry name" value="RHAMNOGALACTURONATE LYASE FAMILY PROTEIN"/>
    <property type="match status" value="1"/>
</dbReference>
<evidence type="ECO:0000256" key="10">
    <source>
        <dbReference type="ARBA" id="ARBA00023326"/>
    </source>
</evidence>
<dbReference type="EC" id="4.2.2.23" evidence="4"/>
<feature type="domain" description="Rhamnogalacturonan lyase" evidence="12">
    <location>
        <begin position="439"/>
        <end position="553"/>
    </location>
</feature>
<dbReference type="GO" id="GO:0102210">
    <property type="term" value="F:rhamnogalacturonan endolyase activity"/>
    <property type="evidence" value="ECO:0007669"/>
    <property type="project" value="UniProtKB-EC"/>
</dbReference>
<proteinExistence type="inferred from homology"/>
<dbReference type="InterPro" id="IPR014718">
    <property type="entry name" value="GH-type_carb-bd"/>
</dbReference>
<dbReference type="SUPFAM" id="SSF49452">
    <property type="entry name" value="Starch-binding domain-like"/>
    <property type="match status" value="1"/>
</dbReference>
<protein>
    <recommendedName>
        <fullName evidence="4">rhamnogalacturonan endolyase</fullName>
        <ecNumber evidence="4">4.2.2.23</ecNumber>
    </recommendedName>
</protein>
<dbReference type="InterPro" id="IPR051850">
    <property type="entry name" value="Polysacch_Lyase_4"/>
</dbReference>
<keyword evidence="6 11" id="KW-0732">Signal</keyword>
<evidence type="ECO:0000313" key="15">
    <source>
        <dbReference type="Proteomes" id="UP000663826"/>
    </source>
</evidence>
<sequence length="582" mass="64412">MFWILPATVASYSLLGGVAALSIKETSTSFEISNDRLSASMLKSSGNIVSLSLDGRNLLGTGKGLYLDCYCTPAGFYTPGSSNAKVKSLNGTDATGTSWGGLVLQDTYPTTGQLFEQYWFLRDGEAGLHSFSRVAYYNETTPFLRDLGELRTLFRPTSNLWTHISTNRQHWAPLPSAEATGKQVVVQDATWYLGNTPNDTYVQQEADYFTKYTFADTWRDHKAHGLYADGSTSNGTTYGAWLVMNTRDTYFGGPIHSDLTVDGITYNYIVSNHHGDTAPNITHGFDRTFGPFFYYFNSGKNASLDALRDDAEKYADPEWNAAFYDSIASSVPNYVTTSRRGTFSLSVSIPAEAERTIAILSVDGLDPQDNAQDTTAYQYWGDVSNSGSLTIPRVKEGTYRLTIYADGIFGQYEEDGIVIAAGKDTKHEVKWIPESAGKELWRIGTPDKTAGEFRHGFAGDPSRPLHPQEYRIYWGQWDFPTDFPNGINYTIGKSDASKDWNYVHWSVFGPSYTRAEAVSTNMNNWTINFEHANATGADSTGTLTIQLAGAKSSSGNTDGKCYVLLDALIFIPFVFSTQWFPQ</sequence>
<evidence type="ECO:0000256" key="7">
    <source>
        <dbReference type="ARBA" id="ARBA00023180"/>
    </source>
</evidence>
<feature type="domain" description="Rhamnogalacturonan lyase" evidence="13">
    <location>
        <begin position="352"/>
        <end position="426"/>
    </location>
</feature>
<comment type="catalytic activity">
    <reaction evidence="1">
        <text>Endotype eliminative cleavage of L-alpha-rhamnopyranosyl-(1-&gt;4)-alpha-D-galactopyranosyluronic acid bonds of rhamnogalacturonan I domains in ramified hairy regions of pectin leaving L-rhamnopyranose at the reducing end and 4-deoxy-4,5-unsaturated D-galactopyranosyluronic acid at the non-reducing end.</text>
        <dbReference type="EC" id="4.2.2.23"/>
    </reaction>
</comment>
<dbReference type="Pfam" id="PF14683">
    <property type="entry name" value="CBM-like"/>
    <property type="match status" value="1"/>
</dbReference>
<reference evidence="14" key="1">
    <citation type="submission" date="2021-01" db="EMBL/GenBank/DDBJ databases">
        <authorList>
            <person name="Kaushik A."/>
        </authorList>
    </citation>
    <scope>NUCLEOTIDE SEQUENCE</scope>
    <source>
        <strain evidence="14">AG1-1B</strain>
    </source>
</reference>
<keyword evidence="9" id="KW-0119">Carbohydrate metabolism</keyword>
<evidence type="ECO:0000256" key="2">
    <source>
        <dbReference type="ARBA" id="ARBA00004613"/>
    </source>
</evidence>
<dbReference type="EMBL" id="CAJMWQ010001596">
    <property type="protein sequence ID" value="CAE6456222.1"/>
    <property type="molecule type" value="Genomic_DNA"/>
</dbReference>